<organism evidence="1 2">
    <name type="scientific">Litoreibacter albidus</name>
    <dbReference type="NCBI Taxonomy" id="670155"/>
    <lineage>
        <taxon>Bacteria</taxon>
        <taxon>Pseudomonadati</taxon>
        <taxon>Pseudomonadota</taxon>
        <taxon>Alphaproteobacteria</taxon>
        <taxon>Rhodobacterales</taxon>
        <taxon>Roseobacteraceae</taxon>
        <taxon>Litoreibacter</taxon>
    </lineage>
</organism>
<reference evidence="2" key="1">
    <citation type="submission" date="2016-10" db="EMBL/GenBank/DDBJ databases">
        <authorList>
            <person name="Varghese N."/>
            <person name="Submissions S."/>
        </authorList>
    </citation>
    <scope>NUCLEOTIDE SEQUENCE [LARGE SCALE GENOMIC DNA]</scope>
    <source>
        <strain evidence="2">DSM 26922</strain>
    </source>
</reference>
<dbReference type="AlphaFoldDB" id="A0A1H2SY29"/>
<name>A0A1H2SY29_9RHOB</name>
<proteinExistence type="predicted"/>
<evidence type="ECO:0008006" key="3">
    <source>
        <dbReference type="Google" id="ProtNLM"/>
    </source>
</evidence>
<dbReference type="Proteomes" id="UP000199441">
    <property type="component" value="Unassembled WGS sequence"/>
</dbReference>
<dbReference type="EMBL" id="FNOI01000001">
    <property type="protein sequence ID" value="SDW36541.1"/>
    <property type="molecule type" value="Genomic_DNA"/>
</dbReference>
<evidence type="ECO:0000313" key="1">
    <source>
        <dbReference type="EMBL" id="SDW36541.1"/>
    </source>
</evidence>
<dbReference type="STRING" id="670155.SAMN04488001_0992"/>
<protein>
    <recommendedName>
        <fullName evidence="3">DUF1990 domain-containing protein</fullName>
    </recommendedName>
</protein>
<gene>
    <name evidence="1" type="ORF">SAMN04488001_0992</name>
</gene>
<dbReference type="RefSeq" id="WP_211664258.1">
    <property type="nucleotide sequence ID" value="NZ_FNOI01000001.1"/>
</dbReference>
<sequence>MIDISTPPLPDDALLGRYAAGTGNHTDCYMVTVAGTVSLGEYVTAFYTAPLFRCERVILKLAVRRPSTDQDAADVAHGRTQKFAAWTVEDRSDTQLLMCDMASKTRSWFKIRATSSSTQLYFGSAVIADPKTGHQGALFHALAPLHNLYARALLKGAVRRLSQDPSPVAAR</sequence>
<accession>A0A1H2SY29</accession>
<keyword evidence="2" id="KW-1185">Reference proteome</keyword>
<evidence type="ECO:0000313" key="2">
    <source>
        <dbReference type="Proteomes" id="UP000199441"/>
    </source>
</evidence>